<evidence type="ECO:0000256" key="9">
    <source>
        <dbReference type="ARBA" id="ARBA00023102"/>
    </source>
</evidence>
<dbReference type="Gene3D" id="1.10.287.1080">
    <property type="entry name" value="MazG-like"/>
    <property type="match status" value="1"/>
</dbReference>
<dbReference type="GO" id="GO:0000105">
    <property type="term" value="P:L-histidine biosynthetic process"/>
    <property type="evidence" value="ECO:0007669"/>
    <property type="project" value="UniProtKB-UniRule"/>
</dbReference>
<dbReference type="AlphaFoldDB" id="A0A1Q2SJV4"/>
<dbReference type="EMBL" id="AP014836">
    <property type="protein sequence ID" value="BAW79407.1"/>
    <property type="molecule type" value="Genomic_DNA"/>
</dbReference>
<gene>
    <name evidence="10" type="primary">hisE</name>
    <name evidence="11" type="ORF">TAO_0037</name>
</gene>
<dbReference type="EC" id="3.6.1.31" evidence="10"/>
<evidence type="ECO:0000256" key="10">
    <source>
        <dbReference type="HAMAP-Rule" id="MF_01020"/>
    </source>
</evidence>
<dbReference type="SUPFAM" id="SSF101386">
    <property type="entry name" value="all-alpha NTP pyrophosphatases"/>
    <property type="match status" value="1"/>
</dbReference>
<comment type="similarity">
    <text evidence="10">Belongs to the PRA-PH family.</text>
</comment>
<evidence type="ECO:0000256" key="7">
    <source>
        <dbReference type="ARBA" id="ARBA00022801"/>
    </source>
</evidence>
<keyword evidence="5 10" id="KW-0028">Amino-acid biosynthesis</keyword>
<keyword evidence="7 10" id="KW-0378">Hydrolase</keyword>
<protein>
    <recommendedName>
        <fullName evidence="10">Phosphoribosyl-ATP pyrophosphatase</fullName>
        <shortName evidence="10">PRA-PH</shortName>
        <ecNumber evidence="10">3.6.1.31</ecNumber>
    </recommendedName>
</protein>
<sequence length="112" mass="12722">MNNILDRLATVVNERKNSDPKSSYIASLYQAGQDKILKKLGEEAIETILAAKSREKKAIIHETADLWFHSLVMLVECGLEPDQILNELDRRFGLSGLEEKANREKSYECNNT</sequence>
<evidence type="ECO:0000256" key="2">
    <source>
        <dbReference type="ARBA" id="ARBA00004496"/>
    </source>
</evidence>
<comment type="pathway">
    <text evidence="3 10">Amino-acid biosynthesis; L-histidine biosynthesis; L-histidine from 5-phospho-alpha-D-ribose 1-diphosphate: step 2/9.</text>
</comment>
<evidence type="ECO:0000256" key="5">
    <source>
        <dbReference type="ARBA" id="ARBA00022605"/>
    </source>
</evidence>
<dbReference type="PANTHER" id="PTHR42945:SF9">
    <property type="entry name" value="HISTIDINE BIOSYNTHESIS BIFUNCTIONAL PROTEIN HISIE"/>
    <property type="match status" value="1"/>
</dbReference>
<dbReference type="UniPathway" id="UPA00031">
    <property type="reaction ID" value="UER00007"/>
</dbReference>
<organism evidence="11 12">
    <name type="scientific">Candidatus Nitrosoglobus terrae</name>
    <dbReference type="NCBI Taxonomy" id="1630141"/>
    <lineage>
        <taxon>Bacteria</taxon>
        <taxon>Pseudomonadati</taxon>
        <taxon>Pseudomonadota</taxon>
        <taxon>Gammaproteobacteria</taxon>
        <taxon>Chromatiales</taxon>
        <taxon>Chromatiaceae</taxon>
        <taxon>Candidatus Nitrosoglobus</taxon>
    </lineage>
</organism>
<evidence type="ECO:0000256" key="8">
    <source>
        <dbReference type="ARBA" id="ARBA00022840"/>
    </source>
</evidence>
<dbReference type="RefSeq" id="WP_096526075.1">
    <property type="nucleotide sequence ID" value="NZ_AP014836.1"/>
</dbReference>
<proteinExistence type="inferred from homology"/>
<dbReference type="InterPro" id="IPR008179">
    <property type="entry name" value="HisE"/>
</dbReference>
<keyword evidence="6 10" id="KW-0547">Nucleotide-binding</keyword>
<accession>A0A1Q2SJV4</accession>
<evidence type="ECO:0000313" key="12">
    <source>
        <dbReference type="Proteomes" id="UP000243679"/>
    </source>
</evidence>
<evidence type="ECO:0000256" key="6">
    <source>
        <dbReference type="ARBA" id="ARBA00022741"/>
    </source>
</evidence>
<dbReference type="GO" id="GO:0005524">
    <property type="term" value="F:ATP binding"/>
    <property type="evidence" value="ECO:0007669"/>
    <property type="project" value="UniProtKB-KW"/>
</dbReference>
<evidence type="ECO:0000313" key="11">
    <source>
        <dbReference type="EMBL" id="BAW79407.1"/>
    </source>
</evidence>
<comment type="subcellular location">
    <subcellularLocation>
        <location evidence="2 10">Cytoplasm</location>
    </subcellularLocation>
</comment>
<dbReference type="GO" id="GO:0005737">
    <property type="term" value="C:cytoplasm"/>
    <property type="evidence" value="ECO:0007669"/>
    <property type="project" value="UniProtKB-SubCell"/>
</dbReference>
<name>A0A1Q2SJV4_9GAMM</name>
<dbReference type="Proteomes" id="UP000243679">
    <property type="component" value="Chromosome"/>
</dbReference>
<keyword evidence="9 10" id="KW-0368">Histidine biosynthesis</keyword>
<keyword evidence="8 10" id="KW-0067">ATP-binding</keyword>
<keyword evidence="12" id="KW-1185">Reference proteome</keyword>
<dbReference type="InterPro" id="IPR021130">
    <property type="entry name" value="PRib-ATP_PPHydrolase-like"/>
</dbReference>
<dbReference type="HAMAP" id="MF_01020">
    <property type="entry name" value="HisE"/>
    <property type="match status" value="1"/>
</dbReference>
<reference evidence="11 12" key="1">
    <citation type="journal article" date="2017" name="ISME J.">
        <title>An acid-tolerant ammonia-oxidizing ?-proteobacterium from soil.</title>
        <authorList>
            <person name="Hayatsu M."/>
            <person name="Tago K."/>
            <person name="Uchiyama I."/>
            <person name="Toyoda A."/>
            <person name="Wang Y."/>
            <person name="Shimomura Y."/>
            <person name="Okubo T."/>
            <person name="Kurisu F."/>
            <person name="Hirono Y."/>
            <person name="Nonaka K."/>
            <person name="Akiyama H."/>
            <person name="Itoh T."/>
            <person name="Takami H."/>
        </authorList>
    </citation>
    <scope>NUCLEOTIDE SEQUENCE [LARGE SCALE GENOMIC DNA]</scope>
    <source>
        <strain evidence="11 12">TAO100</strain>
    </source>
</reference>
<dbReference type="PANTHER" id="PTHR42945">
    <property type="entry name" value="HISTIDINE BIOSYNTHESIS BIFUNCTIONAL PROTEIN"/>
    <property type="match status" value="1"/>
</dbReference>
<dbReference type="NCBIfam" id="NF001613">
    <property type="entry name" value="PRK00400.1-5"/>
    <property type="match status" value="1"/>
</dbReference>
<dbReference type="Pfam" id="PF01503">
    <property type="entry name" value="PRA-PH"/>
    <property type="match status" value="1"/>
</dbReference>
<dbReference type="KEGG" id="ntt:TAO_0037"/>
<dbReference type="OrthoDB" id="9814738at2"/>
<dbReference type="CDD" id="cd11534">
    <property type="entry name" value="NTP-PPase_HisIE_like"/>
    <property type="match status" value="1"/>
</dbReference>
<evidence type="ECO:0000256" key="3">
    <source>
        <dbReference type="ARBA" id="ARBA00005204"/>
    </source>
</evidence>
<dbReference type="NCBIfam" id="TIGR03188">
    <property type="entry name" value="histidine_hisI"/>
    <property type="match status" value="1"/>
</dbReference>
<comment type="catalytic activity">
    <reaction evidence="1 10">
        <text>1-(5-phospho-beta-D-ribosyl)-ATP + H2O = 1-(5-phospho-beta-D-ribosyl)-5'-AMP + diphosphate + H(+)</text>
        <dbReference type="Rhea" id="RHEA:22828"/>
        <dbReference type="ChEBI" id="CHEBI:15377"/>
        <dbReference type="ChEBI" id="CHEBI:15378"/>
        <dbReference type="ChEBI" id="CHEBI:33019"/>
        <dbReference type="ChEBI" id="CHEBI:59457"/>
        <dbReference type="ChEBI" id="CHEBI:73183"/>
        <dbReference type="EC" id="3.6.1.31"/>
    </reaction>
</comment>
<dbReference type="NCBIfam" id="NF001611">
    <property type="entry name" value="PRK00400.1-3"/>
    <property type="match status" value="1"/>
</dbReference>
<dbReference type="GO" id="GO:0004636">
    <property type="term" value="F:phosphoribosyl-ATP diphosphatase activity"/>
    <property type="evidence" value="ECO:0007669"/>
    <property type="project" value="UniProtKB-UniRule"/>
</dbReference>
<keyword evidence="4 10" id="KW-0963">Cytoplasm</keyword>
<evidence type="ECO:0000256" key="4">
    <source>
        <dbReference type="ARBA" id="ARBA00022490"/>
    </source>
</evidence>
<evidence type="ECO:0000256" key="1">
    <source>
        <dbReference type="ARBA" id="ARBA00001460"/>
    </source>
</evidence>